<dbReference type="Pfam" id="PF04083">
    <property type="entry name" value="Abhydro_lipase"/>
    <property type="match status" value="1"/>
</dbReference>
<evidence type="ECO:0000256" key="3">
    <source>
        <dbReference type="ARBA" id="ARBA00022801"/>
    </source>
</evidence>
<reference evidence="12" key="1">
    <citation type="submission" date="2025-08" db="UniProtKB">
        <authorList>
            <consortium name="RefSeq"/>
        </authorList>
    </citation>
    <scope>IDENTIFICATION</scope>
    <source>
        <tissue evidence="12">Whole body</tissue>
    </source>
</reference>
<feature type="signal peptide" evidence="9">
    <location>
        <begin position="1"/>
        <end position="17"/>
    </location>
</feature>
<feature type="chain" id="PRO_5034769586" description="Lipase" evidence="9">
    <location>
        <begin position="18"/>
        <end position="421"/>
    </location>
</feature>
<dbReference type="AlphaFoldDB" id="A0A8B8IU08"/>
<feature type="active site" description="Charge relay system" evidence="8">
    <location>
        <position position="365"/>
    </location>
</feature>
<evidence type="ECO:0000256" key="1">
    <source>
        <dbReference type="ARBA" id="ARBA00010701"/>
    </source>
</evidence>
<dbReference type="GO" id="GO:0016788">
    <property type="term" value="F:hydrolase activity, acting on ester bonds"/>
    <property type="evidence" value="ECO:0007669"/>
    <property type="project" value="InterPro"/>
</dbReference>
<evidence type="ECO:0000313" key="12">
    <source>
        <dbReference type="RefSeq" id="XP_026499166.1"/>
    </source>
</evidence>
<keyword evidence="4 7" id="KW-0442">Lipid degradation</keyword>
<gene>
    <name evidence="12" type="primary">LOC113402979</name>
</gene>
<keyword evidence="5" id="KW-0443">Lipid metabolism</keyword>
<dbReference type="InterPro" id="IPR006693">
    <property type="entry name" value="AB_hydrolase_lipase"/>
</dbReference>
<evidence type="ECO:0000313" key="11">
    <source>
        <dbReference type="Proteomes" id="UP001652626"/>
    </source>
</evidence>
<evidence type="ECO:0000256" key="5">
    <source>
        <dbReference type="ARBA" id="ARBA00023098"/>
    </source>
</evidence>
<evidence type="ECO:0000256" key="4">
    <source>
        <dbReference type="ARBA" id="ARBA00022963"/>
    </source>
</evidence>
<keyword evidence="6" id="KW-0325">Glycoprotein</keyword>
<dbReference type="OrthoDB" id="9974421at2759"/>
<dbReference type="OMA" id="AIFGHTP"/>
<evidence type="ECO:0000256" key="7">
    <source>
        <dbReference type="PIRNR" id="PIRNR000862"/>
    </source>
</evidence>
<proteinExistence type="inferred from homology"/>
<keyword evidence="2 9" id="KW-0732">Signal</keyword>
<evidence type="ECO:0000256" key="6">
    <source>
        <dbReference type="ARBA" id="ARBA00023180"/>
    </source>
</evidence>
<sequence length="421" mass="47199">MKMLGIVLLSCVAVVAGGRSPHADYIEKLIKTNAFGARVSDNIIEDATLDLPDLVRKYNYPFEEHFVTTEDGYILGVHRIPHGRSSNNIPGERPVVFLMHGLLSSSAEHVIPGPGSGLAYLLADEGYDVWMGNARGTYYSRRHLNLNPDALFNVDFWQFSFDEIGNKDLPAMIDYVLMHAGKSALHYIGFSQGTTVFFVMCSLQPQYNDKIISMHALAPVAYMAYNKSPIFLALAPVSKEIANIASQIGIGEFLPNREIYTWAGQALCMDGMILQPICSSILFLIGGWNEDQHNATMLPVVFGHIPAGASVMQFAHFGQSIADKEFRRFDFGTLQNLLRYGTAIPPRYDLSKVVAPAFFHYSESDPLAEVEDVYRLFRELGRPMEKIRVPDSNFSHLDFLWGIDAKDLVYDRLINLLRMMD</sequence>
<comment type="similarity">
    <text evidence="1 7">Belongs to the AB hydrolase superfamily. Lipase family.</text>
</comment>
<dbReference type="PIRSF" id="PIRSF000862">
    <property type="entry name" value="Steryl_ester_lip"/>
    <property type="match status" value="1"/>
</dbReference>
<dbReference type="Proteomes" id="UP001652626">
    <property type="component" value="Chromosome 16"/>
</dbReference>
<feature type="active site" description="Charge relay system" evidence="8">
    <location>
        <position position="396"/>
    </location>
</feature>
<organism evidence="11 12">
    <name type="scientific">Vanessa tameamea</name>
    <name type="common">Kamehameha butterfly</name>
    <dbReference type="NCBI Taxonomy" id="334116"/>
    <lineage>
        <taxon>Eukaryota</taxon>
        <taxon>Metazoa</taxon>
        <taxon>Ecdysozoa</taxon>
        <taxon>Arthropoda</taxon>
        <taxon>Hexapoda</taxon>
        <taxon>Insecta</taxon>
        <taxon>Pterygota</taxon>
        <taxon>Neoptera</taxon>
        <taxon>Endopterygota</taxon>
        <taxon>Lepidoptera</taxon>
        <taxon>Glossata</taxon>
        <taxon>Ditrysia</taxon>
        <taxon>Papilionoidea</taxon>
        <taxon>Nymphalidae</taxon>
        <taxon>Nymphalinae</taxon>
        <taxon>Vanessa</taxon>
    </lineage>
</organism>
<dbReference type="Gene3D" id="3.40.50.1820">
    <property type="entry name" value="alpha/beta hydrolase"/>
    <property type="match status" value="1"/>
</dbReference>
<accession>A0A8B8IU08</accession>
<keyword evidence="3 7" id="KW-0378">Hydrolase</keyword>
<keyword evidence="11" id="KW-1185">Reference proteome</keyword>
<dbReference type="InterPro" id="IPR029058">
    <property type="entry name" value="AB_hydrolase_fold"/>
</dbReference>
<protein>
    <recommendedName>
        <fullName evidence="7">Lipase</fullName>
    </recommendedName>
</protein>
<dbReference type="PANTHER" id="PTHR11005">
    <property type="entry name" value="LYSOSOMAL ACID LIPASE-RELATED"/>
    <property type="match status" value="1"/>
</dbReference>
<dbReference type="SUPFAM" id="SSF53474">
    <property type="entry name" value="alpha/beta-Hydrolases"/>
    <property type="match status" value="1"/>
</dbReference>
<dbReference type="InterPro" id="IPR025483">
    <property type="entry name" value="Lipase_euk"/>
</dbReference>
<dbReference type="FunFam" id="3.40.50.1820:FF:000021">
    <property type="entry name" value="Lipase"/>
    <property type="match status" value="1"/>
</dbReference>
<name>A0A8B8IU08_VANTA</name>
<evidence type="ECO:0000256" key="9">
    <source>
        <dbReference type="SAM" id="SignalP"/>
    </source>
</evidence>
<feature type="active site" description="Nucleophile" evidence="8">
    <location>
        <position position="191"/>
    </location>
</feature>
<evidence type="ECO:0000256" key="8">
    <source>
        <dbReference type="PIRSR" id="PIRSR000862-1"/>
    </source>
</evidence>
<dbReference type="GeneID" id="113402979"/>
<dbReference type="RefSeq" id="XP_026499166.1">
    <property type="nucleotide sequence ID" value="XM_026643381.2"/>
</dbReference>
<dbReference type="GO" id="GO:0016042">
    <property type="term" value="P:lipid catabolic process"/>
    <property type="evidence" value="ECO:0007669"/>
    <property type="project" value="UniProtKB-KW"/>
</dbReference>
<evidence type="ECO:0000259" key="10">
    <source>
        <dbReference type="Pfam" id="PF04083"/>
    </source>
</evidence>
<evidence type="ECO:0000256" key="2">
    <source>
        <dbReference type="ARBA" id="ARBA00022729"/>
    </source>
</evidence>
<feature type="domain" description="Partial AB-hydrolase lipase" evidence="10">
    <location>
        <begin position="52"/>
        <end position="111"/>
    </location>
</feature>